<comment type="caution">
    <text evidence="1">The sequence shown here is derived from an EMBL/GenBank/DDBJ whole genome shotgun (WGS) entry which is preliminary data.</text>
</comment>
<evidence type="ECO:0000313" key="2">
    <source>
        <dbReference type="Proteomes" id="UP000001861"/>
    </source>
</evidence>
<dbReference type="HOGENOM" id="CLU_2757695_0_0_1"/>
<name>D6RM62_COPC7</name>
<dbReference type="Proteomes" id="UP000001861">
    <property type="component" value="Unassembled WGS sequence"/>
</dbReference>
<dbReference type="AlphaFoldDB" id="D6RM62"/>
<dbReference type="GeneID" id="9379281"/>
<dbReference type="EMBL" id="AACS02000004">
    <property type="protein sequence ID" value="EFI28029.1"/>
    <property type="molecule type" value="Genomic_DNA"/>
</dbReference>
<organism evidence="1 2">
    <name type="scientific">Coprinopsis cinerea (strain Okayama-7 / 130 / ATCC MYA-4618 / FGSC 9003)</name>
    <name type="common">Inky cap fungus</name>
    <name type="synonym">Hormographiella aspergillata</name>
    <dbReference type="NCBI Taxonomy" id="240176"/>
    <lineage>
        <taxon>Eukaryota</taxon>
        <taxon>Fungi</taxon>
        <taxon>Dikarya</taxon>
        <taxon>Basidiomycota</taxon>
        <taxon>Agaricomycotina</taxon>
        <taxon>Agaricomycetes</taxon>
        <taxon>Agaricomycetidae</taxon>
        <taxon>Agaricales</taxon>
        <taxon>Agaricineae</taxon>
        <taxon>Psathyrellaceae</taxon>
        <taxon>Coprinopsis</taxon>
    </lineage>
</organism>
<dbReference type="VEuPathDB" id="FungiDB:CC1G_14525"/>
<dbReference type="KEGG" id="cci:CC1G_14525"/>
<sequence length="70" mass="8094">MPSANKCWKAWNHHGGVNKHNEAKEIVPQMHENKEPYCPLLHVFDQAMEERINEGERILPFFSGQLLGPN</sequence>
<accession>D6RM62</accession>
<dbReference type="InParanoid" id="D6RM62"/>
<protein>
    <submittedName>
        <fullName evidence="1">Uncharacterized protein</fullName>
    </submittedName>
</protein>
<dbReference type="RefSeq" id="XP_002911523.1">
    <property type="nucleotide sequence ID" value="XM_002911477.1"/>
</dbReference>
<reference evidence="1 2" key="1">
    <citation type="journal article" date="2010" name="Proc. Natl. Acad. Sci. U.S.A.">
        <title>Insights into evolution of multicellular fungi from the assembled chromosomes of the mushroom Coprinopsis cinerea (Coprinus cinereus).</title>
        <authorList>
            <person name="Stajich J.E."/>
            <person name="Wilke S.K."/>
            <person name="Ahren D."/>
            <person name="Au C.H."/>
            <person name="Birren B.W."/>
            <person name="Borodovsky M."/>
            <person name="Burns C."/>
            <person name="Canback B."/>
            <person name="Casselton L.A."/>
            <person name="Cheng C.K."/>
            <person name="Deng J."/>
            <person name="Dietrich F.S."/>
            <person name="Fargo D.C."/>
            <person name="Farman M.L."/>
            <person name="Gathman A.C."/>
            <person name="Goldberg J."/>
            <person name="Guigo R."/>
            <person name="Hoegger P.J."/>
            <person name="Hooker J.B."/>
            <person name="Huggins A."/>
            <person name="James T.Y."/>
            <person name="Kamada T."/>
            <person name="Kilaru S."/>
            <person name="Kodira C."/>
            <person name="Kues U."/>
            <person name="Kupfer D."/>
            <person name="Kwan H.S."/>
            <person name="Lomsadze A."/>
            <person name="Li W."/>
            <person name="Lilly W.W."/>
            <person name="Ma L.J."/>
            <person name="Mackey A.J."/>
            <person name="Manning G."/>
            <person name="Martin F."/>
            <person name="Muraguchi H."/>
            <person name="Natvig D.O."/>
            <person name="Palmerini H."/>
            <person name="Ramesh M.A."/>
            <person name="Rehmeyer C.J."/>
            <person name="Roe B.A."/>
            <person name="Shenoy N."/>
            <person name="Stanke M."/>
            <person name="Ter-Hovhannisyan V."/>
            <person name="Tunlid A."/>
            <person name="Velagapudi R."/>
            <person name="Vision T.J."/>
            <person name="Zeng Q."/>
            <person name="Zolan M.E."/>
            <person name="Pukkila P.J."/>
        </authorList>
    </citation>
    <scope>NUCLEOTIDE SEQUENCE [LARGE SCALE GENOMIC DNA]</scope>
    <source>
        <strain evidence="2">Okayama-7 / 130 / ATCC MYA-4618 / FGSC 9003</strain>
    </source>
</reference>
<keyword evidence="2" id="KW-1185">Reference proteome</keyword>
<proteinExistence type="predicted"/>
<gene>
    <name evidence="1" type="ORF">CC1G_14525</name>
</gene>
<evidence type="ECO:0000313" key="1">
    <source>
        <dbReference type="EMBL" id="EFI28029.1"/>
    </source>
</evidence>